<keyword evidence="10" id="KW-1185">Reference proteome</keyword>
<protein>
    <recommendedName>
        <fullName evidence="8">Major facilitator superfamily (MFS) profile domain-containing protein</fullName>
    </recommendedName>
</protein>
<dbReference type="GO" id="GO:0022857">
    <property type="term" value="F:transmembrane transporter activity"/>
    <property type="evidence" value="ECO:0007669"/>
    <property type="project" value="InterPro"/>
</dbReference>
<gene>
    <name evidence="9" type="ORF">P378_10505</name>
</gene>
<evidence type="ECO:0000256" key="5">
    <source>
        <dbReference type="ARBA" id="ARBA00022989"/>
    </source>
</evidence>
<evidence type="ECO:0000256" key="6">
    <source>
        <dbReference type="ARBA" id="ARBA00023136"/>
    </source>
</evidence>
<dbReference type="Gene3D" id="1.20.1250.20">
    <property type="entry name" value="MFS general substrate transporter like domains"/>
    <property type="match status" value="1"/>
</dbReference>
<proteinExistence type="predicted"/>
<dbReference type="InterPro" id="IPR011701">
    <property type="entry name" value="MFS"/>
</dbReference>
<keyword evidence="4 7" id="KW-0812">Transmembrane</keyword>
<dbReference type="Pfam" id="PF07690">
    <property type="entry name" value="MFS_1"/>
    <property type="match status" value="1"/>
</dbReference>
<evidence type="ECO:0000313" key="10">
    <source>
        <dbReference type="Proteomes" id="UP000222564"/>
    </source>
</evidence>
<evidence type="ECO:0000256" key="4">
    <source>
        <dbReference type="ARBA" id="ARBA00022692"/>
    </source>
</evidence>
<reference evidence="9 10" key="1">
    <citation type="submission" date="2013-09" db="EMBL/GenBank/DDBJ databases">
        <title>Biodegradation of hydrocarbons in the deep terrestrial subsurface : characterization of a microbial consortium composed of two Desulfotomaculum species originating from a deep geological formation.</title>
        <authorList>
            <person name="Aullo T."/>
            <person name="Berlendis S."/>
            <person name="Lascourreges J.-F."/>
            <person name="Dessort D."/>
            <person name="Saint-Laurent S."/>
            <person name="Schraauwers B."/>
            <person name="Mas J."/>
            <person name="Magot M."/>
            <person name="Ranchou-Peyruse A."/>
        </authorList>
    </citation>
    <scope>NUCLEOTIDE SEQUENCE [LARGE SCALE GENOMIC DNA]</scope>
    <source>
        <strain evidence="9 10">Bs107</strain>
    </source>
</reference>
<evidence type="ECO:0000256" key="7">
    <source>
        <dbReference type="SAM" id="Phobius"/>
    </source>
</evidence>
<feature type="transmembrane region" description="Helical" evidence="7">
    <location>
        <begin position="73"/>
        <end position="92"/>
    </location>
</feature>
<sequence>MRKNTTAIAILFIILFLVMVGFGIVIPIMPFFITHLGGGPTILGLFMASYSLMQFFFSPFWGRLSDRIGRRPVILIGLSGYAITFILFGFANNLWIMFAVRILSGIISSATLPTAMAYIADSTGESERSRGMGMMGAAWEWG</sequence>
<dbReference type="PRINTS" id="PR01035">
    <property type="entry name" value="TCRTETA"/>
</dbReference>
<dbReference type="PANTHER" id="PTHR43414:SF6">
    <property type="entry name" value="MULTIDRUG RESISTANCE PROTEIN MDTG"/>
    <property type="match status" value="1"/>
</dbReference>
<dbReference type="GO" id="GO:0005886">
    <property type="term" value="C:plasma membrane"/>
    <property type="evidence" value="ECO:0007669"/>
    <property type="project" value="UniProtKB-SubCell"/>
</dbReference>
<comment type="caution">
    <text evidence="9">The sequence shown here is derived from an EMBL/GenBank/DDBJ whole genome shotgun (WGS) entry which is preliminary data.</text>
</comment>
<evidence type="ECO:0000313" key="9">
    <source>
        <dbReference type="EMBL" id="PHJ38254.1"/>
    </source>
</evidence>
<dbReference type="RefSeq" id="WP_338013883.1">
    <property type="nucleotide sequence ID" value="NZ_AWQQ01000054.1"/>
</dbReference>
<dbReference type="InterPro" id="IPR001958">
    <property type="entry name" value="Tet-R_TetA/multi-R_MdtG-like"/>
</dbReference>
<dbReference type="AlphaFoldDB" id="A0A2C6MF37"/>
<feature type="transmembrane region" description="Helical" evidence="7">
    <location>
        <begin position="7"/>
        <end position="29"/>
    </location>
</feature>
<evidence type="ECO:0000256" key="3">
    <source>
        <dbReference type="ARBA" id="ARBA00022475"/>
    </source>
</evidence>
<dbReference type="InterPro" id="IPR036259">
    <property type="entry name" value="MFS_trans_sf"/>
</dbReference>
<feature type="domain" description="Major facilitator superfamily (MFS) profile" evidence="8">
    <location>
        <begin position="7"/>
        <end position="142"/>
    </location>
</feature>
<dbReference type="Proteomes" id="UP000222564">
    <property type="component" value="Unassembled WGS sequence"/>
</dbReference>
<evidence type="ECO:0000256" key="2">
    <source>
        <dbReference type="ARBA" id="ARBA00022448"/>
    </source>
</evidence>
<evidence type="ECO:0000259" key="8">
    <source>
        <dbReference type="PROSITE" id="PS50850"/>
    </source>
</evidence>
<evidence type="ECO:0000256" key="1">
    <source>
        <dbReference type="ARBA" id="ARBA00004651"/>
    </source>
</evidence>
<dbReference type="InterPro" id="IPR020846">
    <property type="entry name" value="MFS_dom"/>
</dbReference>
<feature type="transmembrane region" description="Helical" evidence="7">
    <location>
        <begin position="41"/>
        <end position="61"/>
    </location>
</feature>
<dbReference type="PANTHER" id="PTHR43414">
    <property type="entry name" value="MULTIDRUG RESISTANCE PROTEIN MDTG"/>
    <property type="match status" value="1"/>
</dbReference>
<dbReference type="EMBL" id="AWQQ01000054">
    <property type="protein sequence ID" value="PHJ38254.1"/>
    <property type="molecule type" value="Genomic_DNA"/>
</dbReference>
<keyword evidence="6 7" id="KW-0472">Membrane</keyword>
<comment type="subcellular location">
    <subcellularLocation>
        <location evidence="1">Cell membrane</location>
        <topology evidence="1">Multi-pass membrane protein</topology>
    </subcellularLocation>
</comment>
<keyword evidence="2" id="KW-0813">Transport</keyword>
<dbReference type="SUPFAM" id="SSF103473">
    <property type="entry name" value="MFS general substrate transporter"/>
    <property type="match status" value="1"/>
</dbReference>
<keyword evidence="3" id="KW-1003">Cell membrane</keyword>
<dbReference type="PROSITE" id="PS50850">
    <property type="entry name" value="MFS"/>
    <property type="match status" value="1"/>
</dbReference>
<name>A0A2C6MF37_9FIRM</name>
<organism evidence="9 10">
    <name type="scientific">Desulforamulus profundi</name>
    <dbReference type="NCBI Taxonomy" id="1383067"/>
    <lineage>
        <taxon>Bacteria</taxon>
        <taxon>Bacillati</taxon>
        <taxon>Bacillota</taxon>
        <taxon>Clostridia</taxon>
        <taxon>Eubacteriales</taxon>
        <taxon>Peptococcaceae</taxon>
        <taxon>Desulforamulus</taxon>
    </lineage>
</organism>
<keyword evidence="5 7" id="KW-1133">Transmembrane helix</keyword>
<accession>A0A2C6MF37</accession>